<dbReference type="AlphaFoldDB" id="A0A8T0S5I0"/>
<comment type="caution">
    <text evidence="1">The sequence shown here is derived from an EMBL/GenBank/DDBJ whole genome shotgun (WGS) entry which is preliminary data.</text>
</comment>
<organism evidence="1 2">
    <name type="scientific">Panicum virgatum</name>
    <name type="common">Blackwell switchgrass</name>
    <dbReference type="NCBI Taxonomy" id="38727"/>
    <lineage>
        <taxon>Eukaryota</taxon>
        <taxon>Viridiplantae</taxon>
        <taxon>Streptophyta</taxon>
        <taxon>Embryophyta</taxon>
        <taxon>Tracheophyta</taxon>
        <taxon>Spermatophyta</taxon>
        <taxon>Magnoliopsida</taxon>
        <taxon>Liliopsida</taxon>
        <taxon>Poales</taxon>
        <taxon>Poaceae</taxon>
        <taxon>PACMAD clade</taxon>
        <taxon>Panicoideae</taxon>
        <taxon>Panicodae</taxon>
        <taxon>Paniceae</taxon>
        <taxon>Panicinae</taxon>
        <taxon>Panicum</taxon>
        <taxon>Panicum sect. Hiantes</taxon>
    </lineage>
</organism>
<keyword evidence="2" id="KW-1185">Reference proteome</keyword>
<accession>A0A8T0S5I0</accession>
<proteinExistence type="predicted"/>
<sequence length="87" mass="9539">MVLLNLKTRDAMILFVVATAIMALALSPCFGQVSGAGTSCWADFERLPRCTPDSCRRKCVSLGLPHFTTNNCDEFEGVELCCCTFKL</sequence>
<evidence type="ECO:0000313" key="1">
    <source>
        <dbReference type="EMBL" id="KAG2592455.1"/>
    </source>
</evidence>
<evidence type="ECO:0000313" key="2">
    <source>
        <dbReference type="Proteomes" id="UP000823388"/>
    </source>
</evidence>
<protein>
    <submittedName>
        <fullName evidence="1">Uncharacterized protein</fullName>
    </submittedName>
</protein>
<reference evidence="1" key="1">
    <citation type="submission" date="2020-05" db="EMBL/GenBank/DDBJ databases">
        <title>WGS assembly of Panicum virgatum.</title>
        <authorList>
            <person name="Lovell J.T."/>
            <person name="Jenkins J."/>
            <person name="Shu S."/>
            <person name="Juenger T.E."/>
            <person name="Schmutz J."/>
        </authorList>
    </citation>
    <scope>NUCLEOTIDE SEQUENCE</scope>
    <source>
        <strain evidence="1">AP13</strain>
    </source>
</reference>
<dbReference type="Proteomes" id="UP000823388">
    <property type="component" value="Chromosome 5N"/>
</dbReference>
<dbReference type="EMBL" id="CM029046">
    <property type="protein sequence ID" value="KAG2592455.1"/>
    <property type="molecule type" value="Genomic_DNA"/>
</dbReference>
<name>A0A8T0S5I0_PANVG</name>
<gene>
    <name evidence="1" type="ORF">PVAP13_5NG469500</name>
</gene>